<dbReference type="AlphaFoldDB" id="A0A6M3Y1A4"/>
<organism evidence="1">
    <name type="scientific">viral metagenome</name>
    <dbReference type="NCBI Taxonomy" id="1070528"/>
    <lineage>
        <taxon>unclassified sequences</taxon>
        <taxon>metagenomes</taxon>
        <taxon>organismal metagenomes</taxon>
    </lineage>
</organism>
<name>A0A6M3Y1A4_9ZZZZ</name>
<evidence type="ECO:0000313" key="1">
    <source>
        <dbReference type="EMBL" id="QJI03842.1"/>
    </source>
</evidence>
<proteinExistence type="predicted"/>
<gene>
    <name evidence="1" type="ORF">TM448B05239_0005</name>
</gene>
<dbReference type="EMBL" id="MT145124">
    <property type="protein sequence ID" value="QJI03842.1"/>
    <property type="molecule type" value="Genomic_DNA"/>
</dbReference>
<sequence>MFKKNDAKTCFSCARKYFCKKARNLTGEDEPLCVLYIEL</sequence>
<protein>
    <submittedName>
        <fullName evidence="1">Uncharacterized protein</fullName>
    </submittedName>
</protein>
<reference evidence="1" key="1">
    <citation type="submission" date="2020-03" db="EMBL/GenBank/DDBJ databases">
        <title>The deep terrestrial virosphere.</title>
        <authorList>
            <person name="Holmfeldt K."/>
            <person name="Nilsson E."/>
            <person name="Simone D."/>
            <person name="Lopez-Fernandez M."/>
            <person name="Wu X."/>
            <person name="de Brujin I."/>
            <person name="Lundin D."/>
            <person name="Andersson A."/>
            <person name="Bertilsson S."/>
            <person name="Dopson M."/>
        </authorList>
    </citation>
    <scope>NUCLEOTIDE SEQUENCE</scope>
    <source>
        <strain evidence="1">TM448B05239</strain>
    </source>
</reference>
<accession>A0A6M3Y1A4</accession>